<keyword evidence="1" id="KW-0812">Transmembrane</keyword>
<comment type="caution">
    <text evidence="2">The sequence shown here is derived from an EMBL/GenBank/DDBJ whole genome shotgun (WGS) entry which is preliminary data.</text>
</comment>
<keyword evidence="1" id="KW-0472">Membrane</keyword>
<proteinExistence type="predicted"/>
<gene>
    <name evidence="2" type="ORF">SDC9_171383</name>
</gene>
<feature type="transmembrane region" description="Helical" evidence="1">
    <location>
        <begin position="12"/>
        <end position="28"/>
    </location>
</feature>
<name>A0A645GD41_9ZZZZ</name>
<protein>
    <submittedName>
        <fullName evidence="2">Uncharacterized protein</fullName>
    </submittedName>
</protein>
<dbReference type="AlphaFoldDB" id="A0A645GD41"/>
<reference evidence="2" key="1">
    <citation type="submission" date="2019-08" db="EMBL/GenBank/DDBJ databases">
        <authorList>
            <person name="Kucharzyk K."/>
            <person name="Murdoch R.W."/>
            <person name="Higgins S."/>
            <person name="Loffler F."/>
        </authorList>
    </citation>
    <scope>NUCLEOTIDE SEQUENCE</scope>
</reference>
<feature type="transmembrane region" description="Helical" evidence="1">
    <location>
        <begin position="98"/>
        <end position="114"/>
    </location>
</feature>
<accession>A0A645GD41</accession>
<dbReference type="EMBL" id="VSSQ01072659">
    <property type="protein sequence ID" value="MPN23990.1"/>
    <property type="molecule type" value="Genomic_DNA"/>
</dbReference>
<evidence type="ECO:0000313" key="2">
    <source>
        <dbReference type="EMBL" id="MPN23990.1"/>
    </source>
</evidence>
<keyword evidence="1" id="KW-1133">Transmembrane helix</keyword>
<organism evidence="2">
    <name type="scientific">bioreactor metagenome</name>
    <dbReference type="NCBI Taxonomy" id="1076179"/>
    <lineage>
        <taxon>unclassified sequences</taxon>
        <taxon>metagenomes</taxon>
        <taxon>ecological metagenomes</taxon>
    </lineage>
</organism>
<evidence type="ECO:0000256" key="1">
    <source>
        <dbReference type="SAM" id="Phobius"/>
    </source>
</evidence>
<sequence length="133" mass="15467">MGKSIFDKQERRAILIVALIGMVLSFFMENGMNIAILGAFILINHKYIATTKKFEEYSYYTFSDEKAFNKGKKRFALLLDIYLLIRIISLIVLPQYHLIIVELLAITVIVYAPYEKYLEKKYVIDKGICITKN</sequence>